<dbReference type="Gene3D" id="2.30.30.240">
    <property type="entry name" value="PRC-barrel domain"/>
    <property type="match status" value="1"/>
</dbReference>
<proteinExistence type="predicted"/>
<organism evidence="2">
    <name type="scientific">freshwater metagenome</name>
    <dbReference type="NCBI Taxonomy" id="449393"/>
    <lineage>
        <taxon>unclassified sequences</taxon>
        <taxon>metagenomes</taxon>
        <taxon>ecological metagenomes</taxon>
    </lineage>
</organism>
<name>A0A6J5ZZF2_9ZZZZ</name>
<dbReference type="GO" id="GO:0005840">
    <property type="term" value="C:ribosome"/>
    <property type="evidence" value="ECO:0007669"/>
    <property type="project" value="InterPro"/>
</dbReference>
<dbReference type="EMBL" id="CAESAN010000140">
    <property type="protein sequence ID" value="CAB4346609.1"/>
    <property type="molecule type" value="Genomic_DNA"/>
</dbReference>
<evidence type="ECO:0000259" key="1">
    <source>
        <dbReference type="Pfam" id="PF24986"/>
    </source>
</evidence>
<gene>
    <name evidence="2" type="ORF">UFOPK3547_01412</name>
</gene>
<dbReference type="SUPFAM" id="SSF50346">
    <property type="entry name" value="PRC-barrel domain"/>
    <property type="match status" value="1"/>
</dbReference>
<feature type="domain" description="Ribosome maturation factor RimM PRC barrel" evidence="1">
    <location>
        <begin position="59"/>
        <end position="121"/>
    </location>
</feature>
<dbReference type="PANTHER" id="PTHR33692">
    <property type="entry name" value="RIBOSOME MATURATION FACTOR RIMM"/>
    <property type="match status" value="1"/>
</dbReference>
<dbReference type="PANTHER" id="PTHR33692:SF1">
    <property type="entry name" value="RIBOSOME MATURATION FACTOR RIMM"/>
    <property type="match status" value="1"/>
</dbReference>
<evidence type="ECO:0000313" key="2">
    <source>
        <dbReference type="EMBL" id="CAB4346609.1"/>
    </source>
</evidence>
<accession>A0A6J5ZZF2</accession>
<dbReference type="AlphaFoldDB" id="A0A6J5ZZF2"/>
<dbReference type="InterPro" id="IPR011961">
    <property type="entry name" value="RimM"/>
</dbReference>
<dbReference type="GO" id="GO:0006364">
    <property type="term" value="P:rRNA processing"/>
    <property type="evidence" value="ECO:0007669"/>
    <property type="project" value="InterPro"/>
</dbReference>
<protein>
    <submittedName>
        <fullName evidence="2">Unannotated protein</fullName>
    </submittedName>
</protein>
<dbReference type="GO" id="GO:0043022">
    <property type="term" value="F:ribosome binding"/>
    <property type="evidence" value="ECO:0007669"/>
    <property type="project" value="InterPro"/>
</dbReference>
<sequence length="127" mass="13837">MRVERNDFVIERRAGTDAKPIVRLTGVSTPEAAESLRGRALFCELAQAPSLGEREWWAEELEGCAVKDGDARVGEVARLLVLPSCEVLEVVREDGSELLIPMVSEAIREVDVGSRTIDVNLAFLGAS</sequence>
<dbReference type="NCBIfam" id="TIGR02273">
    <property type="entry name" value="16S_RimM"/>
    <property type="match status" value="1"/>
</dbReference>
<dbReference type="InterPro" id="IPR056792">
    <property type="entry name" value="PRC_RimM"/>
</dbReference>
<dbReference type="InterPro" id="IPR011033">
    <property type="entry name" value="PRC_barrel-like_sf"/>
</dbReference>
<reference evidence="2" key="1">
    <citation type="submission" date="2020-05" db="EMBL/GenBank/DDBJ databases">
        <authorList>
            <person name="Chiriac C."/>
            <person name="Salcher M."/>
            <person name="Ghai R."/>
            <person name="Kavagutti S V."/>
        </authorList>
    </citation>
    <scope>NUCLEOTIDE SEQUENCE</scope>
</reference>
<dbReference type="Pfam" id="PF24986">
    <property type="entry name" value="PRC_RimM"/>
    <property type="match status" value="1"/>
</dbReference>